<keyword evidence="5" id="KW-0804">Transcription</keyword>
<dbReference type="InterPro" id="IPR004827">
    <property type="entry name" value="bZIP"/>
</dbReference>
<evidence type="ECO:0000259" key="8">
    <source>
        <dbReference type="PROSITE" id="PS50217"/>
    </source>
</evidence>
<proteinExistence type="inferred from homology"/>
<dbReference type="SUPFAM" id="SSF57959">
    <property type="entry name" value="Leucine zipper domain"/>
    <property type="match status" value="1"/>
</dbReference>
<organism evidence="9">
    <name type="scientific">Ostreococcus tauri</name>
    <name type="common">Marine green alga</name>
    <dbReference type="NCBI Taxonomy" id="70448"/>
    <lineage>
        <taxon>Eukaryota</taxon>
        <taxon>Viridiplantae</taxon>
        <taxon>Chlorophyta</taxon>
        <taxon>Mamiellophyceae</taxon>
        <taxon>Mamiellales</taxon>
        <taxon>Bathycoccaceae</taxon>
        <taxon>Ostreococcus</taxon>
    </lineage>
</organism>
<dbReference type="PANTHER" id="PTHR45967:SF15">
    <property type="entry name" value="OS03G0239400 PROTEIN"/>
    <property type="match status" value="1"/>
</dbReference>
<feature type="region of interest" description="Disordered" evidence="7">
    <location>
        <begin position="276"/>
        <end position="300"/>
    </location>
</feature>
<evidence type="ECO:0000313" key="9">
    <source>
        <dbReference type="EMBL" id="OUS49347.1"/>
    </source>
</evidence>
<evidence type="ECO:0000256" key="5">
    <source>
        <dbReference type="ARBA" id="ARBA00023163"/>
    </source>
</evidence>
<dbReference type="InterPro" id="IPR045314">
    <property type="entry name" value="bZIP_plant_GBF1"/>
</dbReference>
<evidence type="ECO:0000256" key="4">
    <source>
        <dbReference type="ARBA" id="ARBA00023125"/>
    </source>
</evidence>
<dbReference type="InterPro" id="IPR046347">
    <property type="entry name" value="bZIP_sf"/>
</dbReference>
<dbReference type="Pfam" id="PF00170">
    <property type="entry name" value="bZIP_1"/>
    <property type="match status" value="1"/>
</dbReference>
<protein>
    <recommendedName>
        <fullName evidence="8">BZIP domain-containing protein</fullName>
    </recommendedName>
</protein>
<feature type="domain" description="BZIP" evidence="8">
    <location>
        <begin position="133"/>
        <end position="196"/>
    </location>
</feature>
<keyword evidence="4" id="KW-0238">DNA-binding</keyword>
<dbReference type="eggNOG" id="ENOG502T0VM">
    <property type="taxonomic scope" value="Eukaryota"/>
</dbReference>
<dbReference type="GO" id="GO:0005634">
    <property type="term" value="C:nucleus"/>
    <property type="evidence" value="ECO:0007669"/>
    <property type="project" value="UniProtKB-SubCell"/>
</dbReference>
<keyword evidence="3" id="KW-0805">Transcription regulation</keyword>
<sequence length="350" mass="38904">MLDLFNDETHGVLHAAHGRFMGESIEGFDEAIGLVNAPRECTCSDNRYVLLCSRISRTKRSTASGLNEIESVRSVEVREGVPVDDVIMSNDTTSVLTMLDGPLRTATVGELTKLGISIEGLRDDMDPKEREKLVRMYRRKIANRESAKRSKIRKKAEDAKLLSAAETLLQDAATMRKTITTLQKKVDTLYAENVKLRQRLGDQVGEHEEKPPSVIEPVELPPEVETPSLVMKEARKKKRGMLKSQSDSSIATTFEEADDPEPAMKRVAVHETTNIRQHARDGAHANSGAKPPRHANGDRLLDDIQFGMDGFYGDFGNDIRSASPFLTNNYAMYTFNEGEILGSDLGAWDV</sequence>
<dbReference type="PANTHER" id="PTHR45967">
    <property type="entry name" value="G-BOX-BINDING FACTOR 3-RELATED"/>
    <property type="match status" value="1"/>
</dbReference>
<dbReference type="GO" id="GO:0043565">
    <property type="term" value="F:sequence-specific DNA binding"/>
    <property type="evidence" value="ECO:0007669"/>
    <property type="project" value="InterPro"/>
</dbReference>
<reference evidence="9" key="1">
    <citation type="submission" date="2017-04" db="EMBL/GenBank/DDBJ databases">
        <title>Population genomics of picophytoplankton unveils novel chromosome hypervariability.</title>
        <authorList>
            <consortium name="DOE Joint Genome Institute"/>
            <person name="Blanc-Mathieu R."/>
            <person name="Krasovec M."/>
            <person name="Hebrard M."/>
            <person name="Yau S."/>
            <person name="Desgranges E."/>
            <person name="Martin J."/>
            <person name="Schackwitz W."/>
            <person name="Kuo A."/>
            <person name="Salin G."/>
            <person name="Donnadieu C."/>
            <person name="Desdevises Y."/>
            <person name="Sanchez-Ferandin S."/>
            <person name="Moreau H."/>
            <person name="Rivals E."/>
            <person name="Grigoriev I.V."/>
            <person name="Grimsley N."/>
            <person name="Eyre-Walker A."/>
            <person name="Piganeau G."/>
        </authorList>
    </citation>
    <scope>NUCLEOTIDE SEQUENCE [LARGE SCALE GENOMIC DNA]</scope>
    <source>
        <strain evidence="9">RCC 1115</strain>
    </source>
</reference>
<dbReference type="CDD" id="cd14702">
    <property type="entry name" value="bZIP_plant_GBF1"/>
    <property type="match status" value="1"/>
</dbReference>
<evidence type="ECO:0000256" key="3">
    <source>
        <dbReference type="ARBA" id="ARBA00023015"/>
    </source>
</evidence>
<comment type="subcellular location">
    <subcellularLocation>
        <location evidence="1">Nucleus</location>
    </subcellularLocation>
</comment>
<evidence type="ECO:0000256" key="2">
    <source>
        <dbReference type="ARBA" id="ARBA00007163"/>
    </source>
</evidence>
<dbReference type="Proteomes" id="UP000195557">
    <property type="component" value="Unassembled WGS sequence"/>
</dbReference>
<dbReference type="InterPro" id="IPR044827">
    <property type="entry name" value="GBF-like"/>
</dbReference>
<evidence type="ECO:0000256" key="7">
    <source>
        <dbReference type="SAM" id="MobiDB-lite"/>
    </source>
</evidence>
<dbReference type="GO" id="GO:0003700">
    <property type="term" value="F:DNA-binding transcription factor activity"/>
    <property type="evidence" value="ECO:0007669"/>
    <property type="project" value="InterPro"/>
</dbReference>
<keyword evidence="6" id="KW-0539">Nucleus</keyword>
<dbReference type="SMART" id="SM00338">
    <property type="entry name" value="BRLZ"/>
    <property type="match status" value="1"/>
</dbReference>
<dbReference type="PROSITE" id="PS50217">
    <property type="entry name" value="BZIP"/>
    <property type="match status" value="1"/>
</dbReference>
<gene>
    <name evidence="9" type="ORF">BE221DRAFT_143346</name>
</gene>
<comment type="similarity">
    <text evidence="2">Belongs to the bZIP family.</text>
</comment>
<name>A0A1Y5IL07_OSTTA</name>
<dbReference type="AlphaFoldDB" id="A0A1Y5IL07"/>
<dbReference type="EMBL" id="KZ155771">
    <property type="protein sequence ID" value="OUS49347.1"/>
    <property type="molecule type" value="Genomic_DNA"/>
</dbReference>
<accession>A0A1Y5IL07</accession>
<evidence type="ECO:0000256" key="6">
    <source>
        <dbReference type="ARBA" id="ARBA00023242"/>
    </source>
</evidence>
<evidence type="ECO:0000256" key="1">
    <source>
        <dbReference type="ARBA" id="ARBA00004123"/>
    </source>
</evidence>